<protein>
    <submittedName>
        <fullName evidence="1">Uncharacterized protein</fullName>
    </submittedName>
</protein>
<proteinExistence type="predicted"/>
<organism evidence="1 2">
    <name type="scientific">Leptospira interrogans serovar Icterohaemorrhagiae str. Verdun HP</name>
    <dbReference type="NCBI Taxonomy" id="1049910"/>
    <lineage>
        <taxon>Bacteria</taxon>
        <taxon>Pseudomonadati</taxon>
        <taxon>Spirochaetota</taxon>
        <taxon>Spirochaetia</taxon>
        <taxon>Leptospirales</taxon>
        <taxon>Leptospiraceae</taxon>
        <taxon>Leptospira</taxon>
    </lineage>
</organism>
<dbReference type="AlphaFoldDB" id="M6RZV2"/>
<evidence type="ECO:0000313" key="1">
    <source>
        <dbReference type="EMBL" id="EMO06313.1"/>
    </source>
</evidence>
<name>M6RZV2_LEPIR</name>
<reference evidence="1 2" key="1">
    <citation type="submission" date="2013-01" db="EMBL/GenBank/DDBJ databases">
        <authorList>
            <person name="Harkins D.M."/>
            <person name="Durkin A.S."/>
            <person name="Brinkac L.M."/>
            <person name="Haft D.H."/>
            <person name="Selengut J.D."/>
            <person name="Sanka R."/>
            <person name="DePew J."/>
            <person name="Purushe J."/>
            <person name="Picardeau M."/>
            <person name="Werts C."/>
            <person name="Goarant C."/>
            <person name="Vinetz J.M."/>
            <person name="Sutton G.G."/>
            <person name="Nierman W.C."/>
            <person name="Fouts D.E."/>
        </authorList>
    </citation>
    <scope>NUCLEOTIDE SEQUENCE [LARGE SCALE GENOMIC DNA]</scope>
    <source>
        <strain evidence="1 2">Verdun HP</strain>
    </source>
</reference>
<evidence type="ECO:0000313" key="2">
    <source>
        <dbReference type="Proteomes" id="UP000012092"/>
    </source>
</evidence>
<dbReference type="EMBL" id="AHNZ02000278">
    <property type="protein sequence ID" value="EMO06313.1"/>
    <property type="molecule type" value="Genomic_DNA"/>
</dbReference>
<comment type="caution">
    <text evidence="1">The sequence shown here is derived from an EMBL/GenBank/DDBJ whole genome shotgun (WGS) entry which is preliminary data.</text>
</comment>
<gene>
    <name evidence="1" type="ORF">LEP1GSC116_4677</name>
</gene>
<dbReference type="Proteomes" id="UP000012092">
    <property type="component" value="Unassembled WGS sequence"/>
</dbReference>
<accession>M6RZV2</accession>
<sequence>MVEEKSIVIPTFHDEAPAYLPIYKGVLTDRSSYSFNTPEELEVFETS</sequence>